<dbReference type="EMBL" id="JBHUHR010000015">
    <property type="protein sequence ID" value="MFD2034127.1"/>
    <property type="molecule type" value="Genomic_DNA"/>
</dbReference>
<feature type="transmembrane region" description="Helical" evidence="1">
    <location>
        <begin position="15"/>
        <end position="33"/>
    </location>
</feature>
<proteinExistence type="predicted"/>
<evidence type="ECO:0000313" key="2">
    <source>
        <dbReference type="EMBL" id="MFD2034127.1"/>
    </source>
</evidence>
<keyword evidence="1" id="KW-0812">Transmembrane</keyword>
<organism evidence="2 3">
    <name type="scientific">Belliella marina</name>
    <dbReference type="NCBI Taxonomy" id="1644146"/>
    <lineage>
        <taxon>Bacteria</taxon>
        <taxon>Pseudomonadati</taxon>
        <taxon>Bacteroidota</taxon>
        <taxon>Cytophagia</taxon>
        <taxon>Cytophagales</taxon>
        <taxon>Cyclobacteriaceae</taxon>
        <taxon>Belliella</taxon>
    </lineage>
</organism>
<protein>
    <submittedName>
        <fullName evidence="2">Uncharacterized protein</fullName>
    </submittedName>
</protein>
<keyword evidence="3" id="KW-1185">Reference proteome</keyword>
<comment type="caution">
    <text evidence="2">The sequence shown here is derived from an EMBL/GenBank/DDBJ whole genome shotgun (WGS) entry which is preliminary data.</text>
</comment>
<evidence type="ECO:0000313" key="3">
    <source>
        <dbReference type="Proteomes" id="UP001597361"/>
    </source>
</evidence>
<name>A0ABW4VHJ4_9BACT</name>
<dbReference type="RefSeq" id="WP_376884019.1">
    <property type="nucleotide sequence ID" value="NZ_JBHUHR010000015.1"/>
</dbReference>
<keyword evidence="1" id="KW-0472">Membrane</keyword>
<sequence>MRREERNISLLKQRITLLMVMFFCMLISGMEYFPNQVSEDSKTNRETKTEKESPQQNQTFLDVAVDAVVPFVTSLGQQTLYIIYEIINFESVSISKTANQVLLNLEFREILFERIISTNAP</sequence>
<accession>A0ABW4VHJ4</accession>
<reference evidence="3" key="1">
    <citation type="journal article" date="2019" name="Int. J. Syst. Evol. Microbiol.">
        <title>The Global Catalogue of Microorganisms (GCM) 10K type strain sequencing project: providing services to taxonomists for standard genome sequencing and annotation.</title>
        <authorList>
            <consortium name="The Broad Institute Genomics Platform"/>
            <consortium name="The Broad Institute Genome Sequencing Center for Infectious Disease"/>
            <person name="Wu L."/>
            <person name="Ma J."/>
        </authorList>
    </citation>
    <scope>NUCLEOTIDE SEQUENCE [LARGE SCALE GENOMIC DNA]</scope>
    <source>
        <strain evidence="3">CGMCC 1.15180</strain>
    </source>
</reference>
<dbReference type="Proteomes" id="UP001597361">
    <property type="component" value="Unassembled WGS sequence"/>
</dbReference>
<evidence type="ECO:0000256" key="1">
    <source>
        <dbReference type="SAM" id="Phobius"/>
    </source>
</evidence>
<gene>
    <name evidence="2" type="ORF">ACFSKL_04955</name>
</gene>
<keyword evidence="1" id="KW-1133">Transmembrane helix</keyword>